<protein>
    <submittedName>
        <fullName evidence="4">Ltp family lipoprotein</fullName>
    </submittedName>
</protein>
<keyword evidence="2" id="KW-0812">Transmembrane</keyword>
<sequence>MSTENPVYKVGDVVNGHRLTQQADGSLAWLPVAAVPVEATTPVGAASRASTPSDPPGAPDYKVGDVANGHRLTQQSDGSLAWLPVEASAPAAAAAPAKKSKKGLWITLGAVGAVLLLLIVIGSLNRPRVDPAALQTPTPAASAEEAVEEEPVEEEPPAEVTVPDVTGIPAGDAIAQLEAAGFEVLAVDDMDATVTGTSPAAGETATEGSTVTLTVEEKPELTLGQQNAVGKAEQYLSFTDFSRTGLIEQLEFEGFSTEEATFAVDYLDPDWNAQAAGKAESYLEFTSFSRQGLIDQLVFDGFTPEQADFGADAVGY</sequence>
<dbReference type="Pfam" id="PF07553">
    <property type="entry name" value="Lipoprotein_Ltp"/>
    <property type="match status" value="2"/>
</dbReference>
<evidence type="ECO:0000256" key="1">
    <source>
        <dbReference type="SAM" id="MobiDB-lite"/>
    </source>
</evidence>
<feature type="domain" description="PASTA" evidence="3">
    <location>
        <begin position="156"/>
        <end position="217"/>
    </location>
</feature>
<keyword evidence="5" id="KW-1185">Reference proteome</keyword>
<evidence type="ECO:0000259" key="3">
    <source>
        <dbReference type="PROSITE" id="PS51178"/>
    </source>
</evidence>
<gene>
    <name evidence="4" type="ORF">ACFFGH_20680</name>
</gene>
<dbReference type="InterPro" id="IPR036388">
    <property type="entry name" value="WH-like_DNA-bd_sf"/>
</dbReference>
<feature type="compositionally biased region" description="Acidic residues" evidence="1">
    <location>
        <begin position="145"/>
        <end position="157"/>
    </location>
</feature>
<dbReference type="InterPro" id="IPR011434">
    <property type="entry name" value="Ltp-like_HTH"/>
</dbReference>
<comment type="caution">
    <text evidence="4">The sequence shown here is derived from an EMBL/GenBank/DDBJ whole genome shotgun (WGS) entry which is preliminary data.</text>
</comment>
<dbReference type="CDD" id="cd06577">
    <property type="entry name" value="PASTA_pknB"/>
    <property type="match status" value="1"/>
</dbReference>
<evidence type="ECO:0000256" key="2">
    <source>
        <dbReference type="SAM" id="Phobius"/>
    </source>
</evidence>
<dbReference type="Pfam" id="PF03793">
    <property type="entry name" value="PASTA"/>
    <property type="match status" value="1"/>
</dbReference>
<dbReference type="Gene3D" id="3.30.10.20">
    <property type="match status" value="1"/>
</dbReference>
<organism evidence="4 5">
    <name type="scientific">Lysobacter korlensis</name>
    <dbReference type="NCBI Taxonomy" id="553636"/>
    <lineage>
        <taxon>Bacteria</taxon>
        <taxon>Pseudomonadati</taxon>
        <taxon>Pseudomonadota</taxon>
        <taxon>Gammaproteobacteria</taxon>
        <taxon>Lysobacterales</taxon>
        <taxon>Lysobacteraceae</taxon>
        <taxon>Lysobacter</taxon>
    </lineage>
</organism>
<evidence type="ECO:0000313" key="4">
    <source>
        <dbReference type="EMBL" id="MFC0680258.1"/>
    </source>
</evidence>
<dbReference type="PROSITE" id="PS51178">
    <property type="entry name" value="PASTA"/>
    <property type="match status" value="1"/>
</dbReference>
<proteinExistence type="predicted"/>
<dbReference type="SUPFAM" id="SSF54184">
    <property type="entry name" value="Penicillin-binding protein 2x (pbp-2x), c-terminal domain"/>
    <property type="match status" value="1"/>
</dbReference>
<dbReference type="SMART" id="SM00740">
    <property type="entry name" value="PASTA"/>
    <property type="match status" value="1"/>
</dbReference>
<name>A0ABV6RWG9_9GAMM</name>
<keyword evidence="2" id="KW-0472">Membrane</keyword>
<evidence type="ECO:0000313" key="5">
    <source>
        <dbReference type="Proteomes" id="UP001589896"/>
    </source>
</evidence>
<dbReference type="EMBL" id="JBHLTG010000005">
    <property type="protein sequence ID" value="MFC0680258.1"/>
    <property type="molecule type" value="Genomic_DNA"/>
</dbReference>
<feature type="region of interest" description="Disordered" evidence="1">
    <location>
        <begin position="132"/>
        <end position="159"/>
    </location>
</feature>
<dbReference type="Proteomes" id="UP001589896">
    <property type="component" value="Unassembled WGS sequence"/>
</dbReference>
<feature type="transmembrane region" description="Helical" evidence="2">
    <location>
        <begin position="104"/>
        <end position="124"/>
    </location>
</feature>
<dbReference type="RefSeq" id="WP_386671836.1">
    <property type="nucleotide sequence ID" value="NZ_JBHLTG010000005.1"/>
</dbReference>
<feature type="region of interest" description="Disordered" evidence="1">
    <location>
        <begin position="44"/>
        <end position="64"/>
    </location>
</feature>
<keyword evidence="4" id="KW-0449">Lipoprotein</keyword>
<reference evidence="4 5" key="1">
    <citation type="submission" date="2024-09" db="EMBL/GenBank/DDBJ databases">
        <authorList>
            <person name="Sun Q."/>
            <person name="Mori K."/>
        </authorList>
    </citation>
    <scope>NUCLEOTIDE SEQUENCE [LARGE SCALE GENOMIC DNA]</scope>
    <source>
        <strain evidence="4 5">KCTC 23076</strain>
    </source>
</reference>
<dbReference type="InterPro" id="IPR005543">
    <property type="entry name" value="PASTA_dom"/>
</dbReference>
<keyword evidence="2" id="KW-1133">Transmembrane helix</keyword>
<dbReference type="Gene3D" id="1.10.10.10">
    <property type="entry name" value="Winged helix-like DNA-binding domain superfamily/Winged helix DNA-binding domain"/>
    <property type="match status" value="2"/>
</dbReference>
<accession>A0ABV6RWG9</accession>